<organism evidence="2 3">
    <name type="scientific">Astrephomene gubernaculifera</name>
    <dbReference type="NCBI Taxonomy" id="47775"/>
    <lineage>
        <taxon>Eukaryota</taxon>
        <taxon>Viridiplantae</taxon>
        <taxon>Chlorophyta</taxon>
        <taxon>core chlorophytes</taxon>
        <taxon>Chlorophyceae</taxon>
        <taxon>CS clade</taxon>
        <taxon>Chlamydomonadales</taxon>
        <taxon>Astrephomenaceae</taxon>
        <taxon>Astrephomene</taxon>
    </lineage>
</organism>
<dbReference type="EMBL" id="BMAR01000009">
    <property type="protein sequence ID" value="GFR45374.1"/>
    <property type="molecule type" value="Genomic_DNA"/>
</dbReference>
<evidence type="ECO:0000313" key="3">
    <source>
        <dbReference type="Proteomes" id="UP001054857"/>
    </source>
</evidence>
<dbReference type="AlphaFoldDB" id="A0AAD3DNY3"/>
<evidence type="ECO:0000256" key="1">
    <source>
        <dbReference type="SAM" id="Coils"/>
    </source>
</evidence>
<proteinExistence type="predicted"/>
<gene>
    <name evidence="2" type="ORF">Agub_g6750</name>
</gene>
<name>A0AAD3DNY3_9CHLO</name>
<evidence type="ECO:0000313" key="2">
    <source>
        <dbReference type="EMBL" id="GFR45374.1"/>
    </source>
</evidence>
<keyword evidence="1" id="KW-0175">Coiled coil</keyword>
<accession>A0AAD3DNY3</accession>
<feature type="non-terminal residue" evidence="2">
    <location>
        <position position="1"/>
    </location>
</feature>
<feature type="coiled-coil region" evidence="1">
    <location>
        <begin position="6"/>
        <end position="33"/>
    </location>
</feature>
<feature type="non-terminal residue" evidence="2">
    <location>
        <position position="238"/>
    </location>
</feature>
<dbReference type="Proteomes" id="UP001054857">
    <property type="component" value="Unassembled WGS sequence"/>
</dbReference>
<protein>
    <submittedName>
        <fullName evidence="2">Uncharacterized protein</fullName>
    </submittedName>
</protein>
<sequence>QEQAALDQVKAALDKSKAALDESKAALDESKAASERVMAAQERFRAAWDRAHAGQKRVMLTYRRGLVAMGPAGVAYLRLPRRQQGWARWRGLRRQGTLRAHGRSLPCPALMRVSPNLPLGPNPLAGPDLLRRTHLLGGFAPLVAKTWVQKEYVRRMVRGLLEVQEDMEEAVVANAAGRSDWKTATAQCALAKATRLRADGALAEAVFAGLGLGEEVRQLLDEVAAELEMLQGGQQQRQ</sequence>
<keyword evidence="3" id="KW-1185">Reference proteome</keyword>
<comment type="caution">
    <text evidence="2">The sequence shown here is derived from an EMBL/GenBank/DDBJ whole genome shotgun (WGS) entry which is preliminary data.</text>
</comment>
<reference evidence="2 3" key="1">
    <citation type="journal article" date="2021" name="Sci. Rep.">
        <title>Genome sequencing of the multicellular alga Astrephomene provides insights into convergent evolution of germ-soma differentiation.</title>
        <authorList>
            <person name="Yamashita S."/>
            <person name="Yamamoto K."/>
            <person name="Matsuzaki R."/>
            <person name="Suzuki S."/>
            <person name="Yamaguchi H."/>
            <person name="Hirooka S."/>
            <person name="Minakuchi Y."/>
            <person name="Miyagishima S."/>
            <person name="Kawachi M."/>
            <person name="Toyoda A."/>
            <person name="Nozaki H."/>
        </authorList>
    </citation>
    <scope>NUCLEOTIDE SEQUENCE [LARGE SCALE GENOMIC DNA]</scope>
    <source>
        <strain evidence="2 3">NIES-4017</strain>
    </source>
</reference>